<feature type="domain" description="Cytochrome c" evidence="9">
    <location>
        <begin position="186"/>
        <end position="267"/>
    </location>
</feature>
<feature type="domain" description="Cytochrome c" evidence="9">
    <location>
        <begin position="287"/>
        <end position="368"/>
    </location>
</feature>
<evidence type="ECO:0000256" key="3">
    <source>
        <dbReference type="ARBA" id="ARBA00022723"/>
    </source>
</evidence>
<dbReference type="eggNOG" id="COG2010">
    <property type="taxonomic scope" value="Bacteria"/>
</dbReference>
<dbReference type="Gene3D" id="1.10.760.10">
    <property type="entry name" value="Cytochrome c-like domain"/>
    <property type="match status" value="3"/>
</dbReference>
<keyword evidence="1" id="KW-0813">Transport</keyword>
<name>H8GNE0_METAL</name>
<feature type="transmembrane region" description="Helical" evidence="8">
    <location>
        <begin position="12"/>
        <end position="32"/>
    </location>
</feature>
<proteinExistence type="predicted"/>
<evidence type="ECO:0000313" key="11">
    <source>
        <dbReference type="Proteomes" id="UP000005090"/>
    </source>
</evidence>
<dbReference type="RefSeq" id="WP_005369343.1">
    <property type="nucleotide sequence ID" value="NZ_CM001475.1"/>
</dbReference>
<dbReference type="GO" id="GO:0046872">
    <property type="term" value="F:metal ion binding"/>
    <property type="evidence" value="ECO:0007669"/>
    <property type="project" value="UniProtKB-KW"/>
</dbReference>
<dbReference type="PANTHER" id="PTHR33751:SF9">
    <property type="entry name" value="CYTOCHROME C4"/>
    <property type="match status" value="1"/>
</dbReference>
<feature type="compositionally biased region" description="Basic and acidic residues" evidence="7">
    <location>
        <begin position="279"/>
        <end position="293"/>
    </location>
</feature>
<keyword evidence="8" id="KW-0472">Membrane</keyword>
<organism evidence="10 11">
    <name type="scientific">Methylomicrobium album BG8</name>
    <dbReference type="NCBI Taxonomy" id="686340"/>
    <lineage>
        <taxon>Bacteria</taxon>
        <taxon>Pseudomonadati</taxon>
        <taxon>Pseudomonadota</taxon>
        <taxon>Gammaproteobacteria</taxon>
        <taxon>Methylococcales</taxon>
        <taxon>Methylococcaceae</taxon>
        <taxon>Methylomicrobium</taxon>
    </lineage>
</organism>
<dbReference type="eggNOG" id="COG2863">
    <property type="taxonomic scope" value="Bacteria"/>
</dbReference>
<evidence type="ECO:0000256" key="2">
    <source>
        <dbReference type="ARBA" id="ARBA00022617"/>
    </source>
</evidence>
<dbReference type="PROSITE" id="PS51007">
    <property type="entry name" value="CYTC"/>
    <property type="match status" value="3"/>
</dbReference>
<feature type="region of interest" description="Disordered" evidence="7">
    <location>
        <begin position="269"/>
        <end position="293"/>
    </location>
</feature>
<keyword evidence="4" id="KW-0249">Electron transport</keyword>
<reference evidence="10 11" key="1">
    <citation type="journal article" date="2013" name="Genome Announc.">
        <title>Genome Sequence of the Obligate Gammaproteobacterial Methanotroph Methylomicrobium album Strain BG8.</title>
        <authorList>
            <person name="Kits K.D."/>
            <person name="Kalyuzhnaya M.G."/>
            <person name="Klotz M.G."/>
            <person name="Jetten M.S."/>
            <person name="Op den Camp H.J."/>
            <person name="Vuilleumier S."/>
            <person name="Bringel F."/>
            <person name="Dispirito A.A."/>
            <person name="Murrell J.C."/>
            <person name="Bruce D."/>
            <person name="Cheng J.F."/>
            <person name="Copeland A."/>
            <person name="Goodwin L."/>
            <person name="Hauser L."/>
            <person name="Lajus A."/>
            <person name="Land M.L."/>
            <person name="Lapidus A."/>
            <person name="Lucas S."/>
            <person name="Medigue C."/>
            <person name="Pitluck S."/>
            <person name="Woyke T."/>
            <person name="Zeytun A."/>
            <person name="Stein L.Y."/>
        </authorList>
    </citation>
    <scope>NUCLEOTIDE SEQUENCE [LARGE SCALE GENOMIC DNA]</scope>
    <source>
        <strain evidence="10 11">BG8</strain>
    </source>
</reference>
<dbReference type="STRING" id="686340.Metal_0518"/>
<keyword evidence="5 6" id="KW-0408">Iron</keyword>
<dbReference type="InterPro" id="IPR036909">
    <property type="entry name" value="Cyt_c-like_dom_sf"/>
</dbReference>
<dbReference type="HOGENOM" id="CLU_061981_0_0_6"/>
<dbReference type="Pfam" id="PF00034">
    <property type="entry name" value="Cytochrom_C"/>
    <property type="match status" value="1"/>
</dbReference>
<accession>H8GNE0</accession>
<keyword evidence="8" id="KW-0812">Transmembrane</keyword>
<gene>
    <name evidence="10" type="ORF">Metal_0518</name>
</gene>
<evidence type="ECO:0000256" key="6">
    <source>
        <dbReference type="PROSITE-ProRule" id="PRU00433"/>
    </source>
</evidence>
<protein>
    <submittedName>
        <fullName evidence="10">Cytochrome c553</fullName>
    </submittedName>
</protein>
<dbReference type="AlphaFoldDB" id="H8GNE0"/>
<feature type="domain" description="Cytochrome c" evidence="9">
    <location>
        <begin position="76"/>
        <end position="162"/>
    </location>
</feature>
<evidence type="ECO:0000256" key="8">
    <source>
        <dbReference type="SAM" id="Phobius"/>
    </source>
</evidence>
<dbReference type="EMBL" id="CM001475">
    <property type="protein sequence ID" value="EIC28369.1"/>
    <property type="molecule type" value="Genomic_DNA"/>
</dbReference>
<dbReference type="SUPFAM" id="SSF46626">
    <property type="entry name" value="Cytochrome c"/>
    <property type="match status" value="3"/>
</dbReference>
<keyword evidence="3 6" id="KW-0479">Metal-binding</keyword>
<evidence type="ECO:0000256" key="1">
    <source>
        <dbReference type="ARBA" id="ARBA00022448"/>
    </source>
</evidence>
<sequence>MTEWLAAHWRSLLLWALGLFAGGVALALLVAYSGIYNVAASAGHHPWLEAFLKMAKDRSVIFNSRSVKAPELEFAEQMPLGAAHFQGTCAVCHGAPGQAVNPVYAHMLPRPPDLQIHAAHWTRAQLFWIARHGIQFTGMPAWSGDEREDEIWAVVAFLEMLPSMTEADYRRHAGGHSETRNYSAKELVGAGRPRLDLTACSRCHDTTEAAPTSPYIPRLGGQDRAYLKRALQEYRDDSRQSGFMEPVADDLDDAQIDLLSAYYAALTPSSSPVSQSASVEERERGRQLAEQGDRARKIPACLSCHTEKGREDYPRLAGQSEQYLRQQLQVFRRGVRDKTPHGAMMSVVARRMTEQQVLAAASFFASRPWQASGFPAGAEKEKDSQP</sequence>
<dbReference type="InterPro" id="IPR009056">
    <property type="entry name" value="Cyt_c-like_dom"/>
</dbReference>
<evidence type="ECO:0000256" key="7">
    <source>
        <dbReference type="SAM" id="MobiDB-lite"/>
    </source>
</evidence>
<feature type="compositionally biased region" description="Low complexity" evidence="7">
    <location>
        <begin position="269"/>
        <end position="278"/>
    </location>
</feature>
<dbReference type="GO" id="GO:0009055">
    <property type="term" value="F:electron transfer activity"/>
    <property type="evidence" value="ECO:0007669"/>
    <property type="project" value="InterPro"/>
</dbReference>
<dbReference type="InterPro" id="IPR050597">
    <property type="entry name" value="Cytochrome_c_Oxidase_Subunit"/>
</dbReference>
<keyword evidence="11" id="KW-1185">Reference proteome</keyword>
<dbReference type="PANTHER" id="PTHR33751">
    <property type="entry name" value="CBB3-TYPE CYTOCHROME C OXIDASE SUBUNIT FIXP"/>
    <property type="match status" value="1"/>
</dbReference>
<keyword evidence="8" id="KW-1133">Transmembrane helix</keyword>
<dbReference type="Proteomes" id="UP000005090">
    <property type="component" value="Chromosome"/>
</dbReference>
<dbReference type="GO" id="GO:0020037">
    <property type="term" value="F:heme binding"/>
    <property type="evidence" value="ECO:0007669"/>
    <property type="project" value="InterPro"/>
</dbReference>
<evidence type="ECO:0000256" key="5">
    <source>
        <dbReference type="ARBA" id="ARBA00023004"/>
    </source>
</evidence>
<keyword evidence="2 6" id="KW-0349">Heme</keyword>
<evidence type="ECO:0000259" key="9">
    <source>
        <dbReference type="PROSITE" id="PS51007"/>
    </source>
</evidence>
<evidence type="ECO:0000256" key="4">
    <source>
        <dbReference type="ARBA" id="ARBA00022982"/>
    </source>
</evidence>
<evidence type="ECO:0000313" key="10">
    <source>
        <dbReference type="EMBL" id="EIC28369.1"/>
    </source>
</evidence>
<dbReference type="Pfam" id="PF13442">
    <property type="entry name" value="Cytochrome_CBB3"/>
    <property type="match status" value="1"/>
</dbReference>